<name>A0A9N7TPH5_PLEPL</name>
<evidence type="ECO:0000256" key="1">
    <source>
        <dbReference type="SAM" id="MobiDB-lite"/>
    </source>
</evidence>
<proteinExistence type="predicted"/>
<reference evidence="2" key="1">
    <citation type="submission" date="2020-03" db="EMBL/GenBank/DDBJ databases">
        <authorList>
            <person name="Weist P."/>
        </authorList>
    </citation>
    <scope>NUCLEOTIDE SEQUENCE</scope>
</reference>
<sequence length="108" mass="11598">MEVNRDEAERCIDIATAALTDEQPEKAQRFLEKRRGCSRPRRPGVSQNGRAGVKGIRGGAGEGGRRGVHRSSSSIITCSITCIVPDEPGPRVDPPPAAVPWCTQQMGC</sequence>
<dbReference type="AlphaFoldDB" id="A0A9N7TPH5"/>
<evidence type="ECO:0000313" key="2">
    <source>
        <dbReference type="EMBL" id="CAB1416736.1"/>
    </source>
</evidence>
<evidence type="ECO:0000313" key="3">
    <source>
        <dbReference type="Proteomes" id="UP001153269"/>
    </source>
</evidence>
<accession>A0A9N7TPH5</accession>
<protein>
    <submittedName>
        <fullName evidence="2">Uncharacterized protein</fullName>
    </submittedName>
</protein>
<gene>
    <name evidence="2" type="ORF">PLEPLA_LOCUS4527</name>
</gene>
<comment type="caution">
    <text evidence="2">The sequence shown here is derived from an EMBL/GenBank/DDBJ whole genome shotgun (WGS) entry which is preliminary data.</text>
</comment>
<feature type="region of interest" description="Disordered" evidence="1">
    <location>
        <begin position="30"/>
        <end position="70"/>
    </location>
</feature>
<organism evidence="2 3">
    <name type="scientific">Pleuronectes platessa</name>
    <name type="common">European plaice</name>
    <dbReference type="NCBI Taxonomy" id="8262"/>
    <lineage>
        <taxon>Eukaryota</taxon>
        <taxon>Metazoa</taxon>
        <taxon>Chordata</taxon>
        <taxon>Craniata</taxon>
        <taxon>Vertebrata</taxon>
        <taxon>Euteleostomi</taxon>
        <taxon>Actinopterygii</taxon>
        <taxon>Neopterygii</taxon>
        <taxon>Teleostei</taxon>
        <taxon>Neoteleostei</taxon>
        <taxon>Acanthomorphata</taxon>
        <taxon>Carangaria</taxon>
        <taxon>Pleuronectiformes</taxon>
        <taxon>Pleuronectoidei</taxon>
        <taxon>Pleuronectidae</taxon>
        <taxon>Pleuronectes</taxon>
    </lineage>
</organism>
<dbReference type="EMBL" id="CADEAL010000224">
    <property type="protein sequence ID" value="CAB1416736.1"/>
    <property type="molecule type" value="Genomic_DNA"/>
</dbReference>
<dbReference type="Proteomes" id="UP001153269">
    <property type="component" value="Unassembled WGS sequence"/>
</dbReference>
<keyword evidence="3" id="KW-1185">Reference proteome</keyword>